<proteinExistence type="predicted"/>
<accession>A0ABU0FJ71</accession>
<evidence type="ECO:0000256" key="1">
    <source>
        <dbReference type="ARBA" id="ARBA00022603"/>
    </source>
</evidence>
<name>A0ABU0FJ71_9HYPH</name>
<sequence length="222" mass="25137">MSAHHHSPAAEDAAEAMNRNYRYQRHIYDLTRKYYLLGRDRLIASIKPGKDDAILEIGCGTGRNLVAVARRYPQSPLYGFDISTAMLETARRSLARRGLARIALAQADATRFEAGEIGRPGFERIYISYTLSMIPDWRAVLERAVAGLTPGGRLLIVDFGQQERLPAWFKRLLFAWLARYHVHPIAALPAALAELARHHGCRLDCRSIHRGYAVYAELERPR</sequence>
<dbReference type="Pfam" id="PF13649">
    <property type="entry name" value="Methyltransf_25"/>
    <property type="match status" value="1"/>
</dbReference>
<keyword evidence="1" id="KW-0489">Methyltransferase</keyword>
<gene>
    <name evidence="4" type="ORF">J3R73_004454</name>
</gene>
<keyword evidence="2" id="KW-0808">Transferase</keyword>
<organism evidence="4 5">
    <name type="scientific">Labrys monachus</name>
    <dbReference type="NCBI Taxonomy" id="217067"/>
    <lineage>
        <taxon>Bacteria</taxon>
        <taxon>Pseudomonadati</taxon>
        <taxon>Pseudomonadota</taxon>
        <taxon>Alphaproteobacteria</taxon>
        <taxon>Hyphomicrobiales</taxon>
        <taxon>Xanthobacteraceae</taxon>
        <taxon>Labrys</taxon>
    </lineage>
</organism>
<dbReference type="CDD" id="cd02440">
    <property type="entry name" value="AdoMet_MTases"/>
    <property type="match status" value="1"/>
</dbReference>
<comment type="caution">
    <text evidence="4">The sequence shown here is derived from an EMBL/GenBank/DDBJ whole genome shotgun (WGS) entry which is preliminary data.</text>
</comment>
<evidence type="ECO:0000256" key="2">
    <source>
        <dbReference type="ARBA" id="ARBA00022679"/>
    </source>
</evidence>
<evidence type="ECO:0000313" key="5">
    <source>
        <dbReference type="Proteomes" id="UP001237448"/>
    </source>
</evidence>
<dbReference type="Gene3D" id="3.40.50.150">
    <property type="entry name" value="Vaccinia Virus protein VP39"/>
    <property type="match status" value="1"/>
</dbReference>
<dbReference type="SUPFAM" id="SSF53335">
    <property type="entry name" value="S-adenosyl-L-methionine-dependent methyltransferases"/>
    <property type="match status" value="1"/>
</dbReference>
<evidence type="ECO:0000313" key="4">
    <source>
        <dbReference type="EMBL" id="MDQ0394662.1"/>
    </source>
</evidence>
<feature type="domain" description="Methyltransferase" evidence="3">
    <location>
        <begin position="54"/>
        <end position="152"/>
    </location>
</feature>
<dbReference type="RefSeq" id="WP_307432150.1">
    <property type="nucleotide sequence ID" value="NZ_JAUSVK010000001.1"/>
</dbReference>
<dbReference type="InterPro" id="IPR029063">
    <property type="entry name" value="SAM-dependent_MTases_sf"/>
</dbReference>
<reference evidence="4 5" key="1">
    <citation type="submission" date="2023-07" db="EMBL/GenBank/DDBJ databases">
        <title>Genomic Encyclopedia of Type Strains, Phase IV (KMG-IV): sequencing the most valuable type-strain genomes for metagenomic binning, comparative biology and taxonomic classification.</title>
        <authorList>
            <person name="Goeker M."/>
        </authorList>
    </citation>
    <scope>NUCLEOTIDE SEQUENCE [LARGE SCALE GENOMIC DNA]</scope>
    <source>
        <strain evidence="4 5">DSM 5896</strain>
    </source>
</reference>
<protein>
    <submittedName>
        <fullName evidence="4">S-adenosylmethionine-diacylgycerolhomoserine-N-methyltransferase</fullName>
    </submittedName>
</protein>
<dbReference type="PANTHER" id="PTHR43861:SF1">
    <property type="entry name" value="TRANS-ACONITATE 2-METHYLTRANSFERASE"/>
    <property type="match status" value="1"/>
</dbReference>
<evidence type="ECO:0000259" key="3">
    <source>
        <dbReference type="Pfam" id="PF13649"/>
    </source>
</evidence>
<dbReference type="Proteomes" id="UP001237448">
    <property type="component" value="Unassembled WGS sequence"/>
</dbReference>
<keyword evidence="5" id="KW-1185">Reference proteome</keyword>
<dbReference type="InterPro" id="IPR041698">
    <property type="entry name" value="Methyltransf_25"/>
</dbReference>
<dbReference type="EMBL" id="JAUSVK010000001">
    <property type="protein sequence ID" value="MDQ0394662.1"/>
    <property type="molecule type" value="Genomic_DNA"/>
</dbReference>
<dbReference type="PANTHER" id="PTHR43861">
    <property type="entry name" value="TRANS-ACONITATE 2-METHYLTRANSFERASE-RELATED"/>
    <property type="match status" value="1"/>
</dbReference>